<dbReference type="OrthoDB" id="9804242at2"/>
<feature type="binding site" evidence="8">
    <location>
        <position position="187"/>
    </location>
    <ligand>
        <name>substrate</name>
    </ligand>
</feature>
<protein>
    <recommendedName>
        <fullName evidence="8">Arginine biosynthesis bifunctional protein ArgJ</fullName>
    </recommendedName>
    <domain>
        <recommendedName>
            <fullName evidence="8">Glutamate N-acetyltransferase</fullName>
            <ecNumber evidence="8">2.3.1.35</ecNumber>
        </recommendedName>
        <alternativeName>
            <fullName evidence="8">Ornithine acetyltransferase</fullName>
            <shortName evidence="8">OATase</shortName>
        </alternativeName>
        <alternativeName>
            <fullName evidence="8">Ornithine transacetylase</fullName>
        </alternativeName>
    </domain>
    <domain>
        <recommendedName>
            <fullName evidence="8">Amino-acid acetyltransferase</fullName>
            <ecNumber evidence="8">2.3.1.1</ecNumber>
        </recommendedName>
        <alternativeName>
            <fullName evidence="8">N-acetylglutamate synthase</fullName>
            <shortName evidence="8">AGSase</shortName>
        </alternativeName>
    </domain>
    <component>
        <recommendedName>
            <fullName evidence="8">Arginine biosynthesis bifunctional protein ArgJ alpha chain</fullName>
        </recommendedName>
    </component>
    <component>
        <recommendedName>
            <fullName evidence="8">Arginine biosynthesis bifunctional protein ArgJ beta chain</fullName>
        </recommendedName>
    </component>
</protein>
<dbReference type="Pfam" id="PF01960">
    <property type="entry name" value="ArgJ"/>
    <property type="match status" value="1"/>
</dbReference>
<feature type="binding site" evidence="8">
    <location>
        <position position="176"/>
    </location>
    <ligand>
        <name>substrate</name>
    </ligand>
</feature>
<keyword evidence="8" id="KW-0963">Cytoplasm</keyword>
<dbReference type="InterPro" id="IPR002813">
    <property type="entry name" value="Arg_biosynth_ArgJ"/>
</dbReference>
<keyword evidence="8" id="KW-0511">Multifunctional enzyme</keyword>
<dbReference type="NCBIfam" id="TIGR00120">
    <property type="entry name" value="ArgJ"/>
    <property type="match status" value="1"/>
</dbReference>
<dbReference type="NCBIfam" id="NF003802">
    <property type="entry name" value="PRK05388.1"/>
    <property type="match status" value="1"/>
</dbReference>
<reference evidence="9 10" key="1">
    <citation type="submission" date="2018-06" db="EMBL/GenBank/DDBJ databases">
        <authorList>
            <consortium name="Pathogen Informatics"/>
            <person name="Doyle S."/>
        </authorList>
    </citation>
    <scope>NUCLEOTIDE SEQUENCE [LARGE SCALE GENOMIC DNA]</scope>
    <source>
        <strain evidence="9 10">NCTC13315</strain>
    </source>
</reference>
<evidence type="ECO:0000256" key="1">
    <source>
        <dbReference type="ARBA" id="ARBA00006774"/>
    </source>
</evidence>
<dbReference type="GO" id="GO:0004358">
    <property type="term" value="F:L-glutamate N-acetyltransferase activity, acting on acetyl-L-ornithine as donor"/>
    <property type="evidence" value="ECO:0007669"/>
    <property type="project" value="UniProtKB-UniRule"/>
</dbReference>
<feature type="site" description="Involved in the stabilization of negative charge on the oxyanion by the formation of the oxyanion hole" evidence="8">
    <location>
        <position position="114"/>
    </location>
</feature>
<keyword evidence="4 8" id="KW-0028">Amino-acid biosynthesis</keyword>
<dbReference type="EC" id="2.3.1.1" evidence="8"/>
<keyword evidence="3 8" id="KW-0055">Arginine biosynthesis</keyword>
<feature type="chain" id="PRO_5023522897" description="Arginine biosynthesis bifunctional protein ArgJ beta chain" evidence="8">
    <location>
        <begin position="187"/>
        <end position="400"/>
    </location>
</feature>
<comment type="pathway">
    <text evidence="8">Amino-acid biosynthesis; L-arginine biosynthesis; L-ornithine and N-acetyl-L-glutamate from L-glutamate and N(2)-acetyl-L-ornithine (cyclic): step 1/1.</text>
</comment>
<dbReference type="SUPFAM" id="SSF56266">
    <property type="entry name" value="DmpA/ArgJ-like"/>
    <property type="match status" value="1"/>
</dbReference>
<proteinExistence type="inferred from homology"/>
<evidence type="ECO:0000256" key="7">
    <source>
        <dbReference type="ARBA" id="ARBA00023315"/>
    </source>
</evidence>
<comment type="function">
    <text evidence="8">Catalyzes two activities which are involved in the cyclic version of arginine biosynthesis: the synthesis of N-acetylglutamate from glutamate and acetyl-CoA as the acetyl donor, and of ornithine by transacetylation between N(2)-acetylornithine and glutamate.</text>
</comment>
<feature type="binding site" evidence="8">
    <location>
        <position position="150"/>
    </location>
    <ligand>
        <name>substrate</name>
    </ligand>
</feature>
<comment type="subunit">
    <text evidence="2 8">Heterotetramer of two alpha and two beta chains.</text>
</comment>
<comment type="similarity">
    <text evidence="1 8">Belongs to the ArgJ family.</text>
</comment>
<keyword evidence="5 8" id="KW-0808">Transferase</keyword>
<dbReference type="Gene3D" id="3.10.20.340">
    <property type="entry name" value="ArgJ beta chain, C-terminal domain"/>
    <property type="match status" value="1"/>
</dbReference>
<dbReference type="GO" id="GO:0006526">
    <property type="term" value="P:L-arginine biosynthetic process"/>
    <property type="evidence" value="ECO:0007669"/>
    <property type="project" value="UniProtKB-UniRule"/>
</dbReference>
<dbReference type="GO" id="GO:0005737">
    <property type="term" value="C:cytoplasm"/>
    <property type="evidence" value="ECO:0007669"/>
    <property type="project" value="UniProtKB-SubCell"/>
</dbReference>
<feature type="site" description="Involved in the stabilization of negative charge on the oxyanion by the formation of the oxyanion hole" evidence="8">
    <location>
        <position position="115"/>
    </location>
</feature>
<evidence type="ECO:0000256" key="4">
    <source>
        <dbReference type="ARBA" id="ARBA00022605"/>
    </source>
</evidence>
<dbReference type="EMBL" id="UGNV01000001">
    <property type="protein sequence ID" value="STX28851.1"/>
    <property type="molecule type" value="Genomic_DNA"/>
</dbReference>
<feature type="binding site" evidence="8">
    <location>
        <position position="271"/>
    </location>
    <ligand>
        <name>substrate</name>
    </ligand>
</feature>
<dbReference type="GO" id="GO:0004042">
    <property type="term" value="F:L-glutamate N-acetyltransferase activity"/>
    <property type="evidence" value="ECO:0007669"/>
    <property type="project" value="UniProtKB-UniRule"/>
</dbReference>
<dbReference type="PANTHER" id="PTHR23100:SF0">
    <property type="entry name" value="ARGININE BIOSYNTHESIS BIFUNCTIONAL PROTEIN ARGJ, MITOCHONDRIAL"/>
    <property type="match status" value="1"/>
</dbReference>
<dbReference type="GO" id="GO:0006592">
    <property type="term" value="P:ornithine biosynthetic process"/>
    <property type="evidence" value="ECO:0007669"/>
    <property type="project" value="TreeGrafter"/>
</dbReference>
<keyword evidence="10" id="KW-1185">Reference proteome</keyword>
<evidence type="ECO:0000256" key="5">
    <source>
        <dbReference type="ARBA" id="ARBA00022679"/>
    </source>
</evidence>
<keyword evidence="7 8" id="KW-0012">Acyltransferase</keyword>
<comment type="catalytic activity">
    <reaction evidence="8">
        <text>L-glutamate + acetyl-CoA = N-acetyl-L-glutamate + CoA + H(+)</text>
        <dbReference type="Rhea" id="RHEA:24292"/>
        <dbReference type="ChEBI" id="CHEBI:15378"/>
        <dbReference type="ChEBI" id="CHEBI:29985"/>
        <dbReference type="ChEBI" id="CHEBI:44337"/>
        <dbReference type="ChEBI" id="CHEBI:57287"/>
        <dbReference type="ChEBI" id="CHEBI:57288"/>
        <dbReference type="EC" id="2.3.1.1"/>
    </reaction>
</comment>
<organism evidence="9 10">
    <name type="scientific">Legionella beliardensis</name>
    <dbReference type="NCBI Taxonomy" id="91822"/>
    <lineage>
        <taxon>Bacteria</taxon>
        <taxon>Pseudomonadati</taxon>
        <taxon>Pseudomonadota</taxon>
        <taxon>Gammaproteobacteria</taxon>
        <taxon>Legionellales</taxon>
        <taxon>Legionellaceae</taxon>
        <taxon>Legionella</taxon>
    </lineage>
</organism>
<sequence>MILGSGIFRTKLPLGFKAGGINCGVRLYRPDLGVIISESPAVTVGVFTQNQFKAAPVHYCEQCLPSNDIKAIITNSGEANAATGSEGINNNFLMADTLAKTLDCYTNQVLTASTGVIGKSLSIEKITHAIPTLVTKTTDIAENFATAILTTDLVPKAVYKDVDLSLGRVRITGICKGSGMIHPNMATMLGYLLTDVQLDIPEAQKWLKEICDKSFNMISVDGETSTNDCVFLMANGCSKVTLANTDDCTLFYESLLEVAVTLAKSIARDGEGATKLIEANVTGAESELQAQTIAKSIITSSLIKTAIYGESPNWGRIIARISNEAISESMLNRCNISIQGVTLFSAGAPLAELELSTLKQLLTKDEVIINVTFFQGTGKARAWGCDLTEKYIKINAEYLS</sequence>
<accession>A0A378I2C2</accession>
<evidence type="ECO:0000256" key="2">
    <source>
        <dbReference type="ARBA" id="ARBA00011475"/>
    </source>
</evidence>
<evidence type="ECO:0000313" key="10">
    <source>
        <dbReference type="Proteomes" id="UP000254968"/>
    </source>
</evidence>
<dbReference type="InterPro" id="IPR042195">
    <property type="entry name" value="ArgJ_beta_C"/>
</dbReference>
<feature type="binding site" evidence="8">
    <location>
        <position position="400"/>
    </location>
    <ligand>
        <name>substrate</name>
    </ligand>
</feature>
<evidence type="ECO:0000256" key="3">
    <source>
        <dbReference type="ARBA" id="ARBA00022571"/>
    </source>
</evidence>
<dbReference type="CDD" id="cd02152">
    <property type="entry name" value="OAT"/>
    <property type="match status" value="1"/>
</dbReference>
<dbReference type="EC" id="2.3.1.35" evidence="8"/>
<feature type="chain" id="PRO_5023522898" description="Arginine biosynthesis bifunctional protein ArgJ alpha chain" evidence="8">
    <location>
        <begin position="1"/>
        <end position="186"/>
    </location>
</feature>
<dbReference type="UniPathway" id="UPA00068">
    <property type="reaction ID" value="UER00106"/>
</dbReference>
<evidence type="ECO:0000256" key="8">
    <source>
        <dbReference type="HAMAP-Rule" id="MF_01106"/>
    </source>
</evidence>
<dbReference type="FunFam" id="3.60.70.12:FF:000001">
    <property type="entry name" value="Arginine biosynthesis bifunctional protein ArgJ, chloroplastic"/>
    <property type="match status" value="1"/>
</dbReference>
<dbReference type="InterPro" id="IPR016117">
    <property type="entry name" value="ArgJ-like_dom_sf"/>
</dbReference>
<dbReference type="HAMAP" id="MF_01106">
    <property type="entry name" value="ArgJ"/>
    <property type="match status" value="1"/>
</dbReference>
<dbReference type="Proteomes" id="UP000254968">
    <property type="component" value="Unassembled WGS sequence"/>
</dbReference>
<feature type="active site" description="Nucleophile" evidence="8">
    <location>
        <position position="187"/>
    </location>
</feature>
<comment type="pathway">
    <text evidence="8">Amino-acid biosynthesis; L-arginine biosynthesis; N(2)-acetyl-L-ornithine from L-glutamate: step 1/4.</text>
</comment>
<dbReference type="RefSeq" id="WP_115302564.1">
    <property type="nucleotide sequence ID" value="NZ_CAAAHO010000001.1"/>
</dbReference>
<feature type="binding site" evidence="8">
    <location>
        <position position="395"/>
    </location>
    <ligand>
        <name>substrate</name>
    </ligand>
</feature>
<comment type="subcellular location">
    <subcellularLocation>
        <location evidence="8">Cytoplasm</location>
    </subcellularLocation>
</comment>
<gene>
    <name evidence="8 9" type="primary">argJ</name>
    <name evidence="9" type="ORF">NCTC13315_01385</name>
</gene>
<dbReference type="Gene3D" id="3.60.70.12">
    <property type="entry name" value="L-amino peptidase D-ALA esterase/amidase"/>
    <property type="match status" value="1"/>
</dbReference>
<dbReference type="PANTHER" id="PTHR23100">
    <property type="entry name" value="ARGININE BIOSYNTHESIS BIFUNCTIONAL PROTEIN ARGJ"/>
    <property type="match status" value="1"/>
</dbReference>
<comment type="catalytic activity">
    <reaction evidence="8">
        <text>N(2)-acetyl-L-ornithine + L-glutamate = N-acetyl-L-glutamate + L-ornithine</text>
        <dbReference type="Rhea" id="RHEA:15349"/>
        <dbReference type="ChEBI" id="CHEBI:29985"/>
        <dbReference type="ChEBI" id="CHEBI:44337"/>
        <dbReference type="ChEBI" id="CHEBI:46911"/>
        <dbReference type="ChEBI" id="CHEBI:57805"/>
        <dbReference type="EC" id="2.3.1.35"/>
    </reaction>
</comment>
<name>A0A378I2C2_9GAMM</name>
<feature type="site" description="Cleavage; by autolysis" evidence="8">
    <location>
        <begin position="186"/>
        <end position="187"/>
    </location>
</feature>
<evidence type="ECO:0000313" key="9">
    <source>
        <dbReference type="EMBL" id="STX28851.1"/>
    </source>
</evidence>
<dbReference type="AlphaFoldDB" id="A0A378I2C2"/>
<keyword evidence="6 8" id="KW-0068">Autocatalytic cleavage</keyword>
<evidence type="ECO:0000256" key="6">
    <source>
        <dbReference type="ARBA" id="ARBA00022813"/>
    </source>
</evidence>